<organism evidence="2 3">
    <name type="scientific">Ruegeria spongiae</name>
    <dbReference type="NCBI Taxonomy" id="2942209"/>
    <lineage>
        <taxon>Bacteria</taxon>
        <taxon>Pseudomonadati</taxon>
        <taxon>Pseudomonadota</taxon>
        <taxon>Alphaproteobacteria</taxon>
        <taxon>Rhodobacterales</taxon>
        <taxon>Roseobacteraceae</taxon>
        <taxon>Ruegeria</taxon>
    </lineage>
</organism>
<reference evidence="2" key="1">
    <citation type="submission" date="2022-05" db="EMBL/GenBank/DDBJ databases">
        <authorList>
            <person name="Park J.-S."/>
        </authorList>
    </citation>
    <scope>NUCLEOTIDE SEQUENCE</scope>
    <source>
        <strain evidence="2">2012CJ41-6</strain>
    </source>
</reference>
<dbReference type="InterPro" id="IPR036380">
    <property type="entry name" value="Isochorismatase-like_sf"/>
</dbReference>
<dbReference type="Gene3D" id="3.40.50.850">
    <property type="entry name" value="Isochorismatase-like"/>
    <property type="match status" value="1"/>
</dbReference>
<feature type="domain" description="Isochorismatase-like" evidence="1">
    <location>
        <begin position="44"/>
        <end position="194"/>
    </location>
</feature>
<evidence type="ECO:0000313" key="3">
    <source>
        <dbReference type="Proteomes" id="UP001203880"/>
    </source>
</evidence>
<dbReference type="PANTHER" id="PTHR43559:SF1">
    <property type="entry name" value="HYDROLASE"/>
    <property type="match status" value="1"/>
</dbReference>
<dbReference type="GO" id="GO:0016787">
    <property type="term" value="F:hydrolase activity"/>
    <property type="evidence" value="ECO:0007669"/>
    <property type="project" value="UniProtKB-KW"/>
</dbReference>
<gene>
    <name evidence="2" type="ORF">M3P21_09800</name>
</gene>
<dbReference type="Pfam" id="PF00857">
    <property type="entry name" value="Isochorismatase"/>
    <property type="match status" value="1"/>
</dbReference>
<keyword evidence="3" id="KW-1185">Reference proteome</keyword>
<name>A0ABT0Q1W9_9RHOB</name>
<dbReference type="InterPro" id="IPR000868">
    <property type="entry name" value="Isochorismatase-like_dom"/>
</dbReference>
<dbReference type="SUPFAM" id="SSF52499">
    <property type="entry name" value="Isochorismatase-like hydrolases"/>
    <property type="match status" value="1"/>
</dbReference>
<proteinExistence type="predicted"/>
<dbReference type="PANTHER" id="PTHR43559">
    <property type="entry name" value="HYDROLASE YCAC-RELATED"/>
    <property type="match status" value="1"/>
</dbReference>
<dbReference type="EMBL" id="JAMFMB010000010">
    <property type="protein sequence ID" value="MCL6283821.1"/>
    <property type="molecule type" value="Genomic_DNA"/>
</dbReference>
<evidence type="ECO:0000313" key="2">
    <source>
        <dbReference type="EMBL" id="MCL6283821.1"/>
    </source>
</evidence>
<dbReference type="RefSeq" id="WP_249709673.1">
    <property type="nucleotide sequence ID" value="NZ_JAMFMB010000010.1"/>
</dbReference>
<protein>
    <submittedName>
        <fullName evidence="2">Hydrolase</fullName>
    </submittedName>
</protein>
<dbReference type="Proteomes" id="UP001203880">
    <property type="component" value="Unassembled WGS sequence"/>
</dbReference>
<dbReference type="InterPro" id="IPR053152">
    <property type="entry name" value="Hydrolase_YcaC-like"/>
</dbReference>
<comment type="caution">
    <text evidence="2">The sequence shown here is derived from an EMBL/GenBank/DDBJ whole genome shotgun (WGS) entry which is preliminary data.</text>
</comment>
<keyword evidence="2" id="KW-0378">Hydrolase</keyword>
<accession>A0ABT0Q1W9</accession>
<sequence length="257" mass="27748">MTFSITVWKLFFLRSSNRIFERNSMSDHRPSALPSSELTPENCVFLMIDHQAGLMQFLSSIDPLQLKNNILGHARTAKVFDIPVVMGTSWPTGPNGPTMPELKALFPDVAVIDRPVVNFWNDPTSKAAVEATGRKKLVISGLATEVCAAFPAISALRDGYEVYVVIDACADFNPMVQQVTTQRLSAAGAIVTTWVAVLAELASNTEVNGKHIGMLLSDHVGQYYAAMNNFLGSAANADEVAKGLDMTGHPPISTPGI</sequence>
<evidence type="ECO:0000259" key="1">
    <source>
        <dbReference type="Pfam" id="PF00857"/>
    </source>
</evidence>
<dbReference type="CDD" id="cd01012">
    <property type="entry name" value="YcaC_related"/>
    <property type="match status" value="1"/>
</dbReference>